<dbReference type="InterPro" id="IPR016907">
    <property type="entry name" value="UCP029033"/>
</dbReference>
<dbReference type="EMBL" id="PHRG01000006">
    <property type="protein sequence ID" value="PJO74741.1"/>
    <property type="molecule type" value="Genomic_DNA"/>
</dbReference>
<evidence type="ECO:0000313" key="4">
    <source>
        <dbReference type="Proteomes" id="UP000242351"/>
    </source>
</evidence>
<dbReference type="AlphaFoldDB" id="A0A2H9YQ14"/>
<dbReference type="Proteomes" id="UP000242351">
    <property type="component" value="Unassembled WGS sequence"/>
</dbReference>
<dbReference type="Proteomes" id="UP000243446">
    <property type="component" value="Unassembled WGS sequence"/>
</dbReference>
<dbReference type="PIRSF" id="PIRSF029033">
    <property type="entry name" value="UCP029033"/>
    <property type="match status" value="1"/>
</dbReference>
<comment type="caution">
    <text evidence="3">The sequence shown here is derived from an EMBL/GenBank/DDBJ whole genome shotgun (WGS) entry which is preliminary data.</text>
</comment>
<dbReference type="InterPro" id="IPR052022">
    <property type="entry name" value="26kDa_periplasmic_antigen"/>
</dbReference>
<dbReference type="GeneID" id="97176341"/>
<dbReference type="GO" id="GO:0006974">
    <property type="term" value="P:DNA damage response"/>
    <property type="evidence" value="ECO:0007669"/>
    <property type="project" value="TreeGrafter"/>
</dbReference>
<dbReference type="EMBL" id="PGOZ01000016">
    <property type="protein sequence ID" value="PJI31827.1"/>
    <property type="molecule type" value="Genomic_DNA"/>
</dbReference>
<reference evidence="2 4" key="3">
    <citation type="submission" date="2017-12" db="EMBL/GenBank/DDBJ databases">
        <title>Revising the taxonomy of the Acinetobacter lwoffii group: the description of Acinetobacter pseudolwoffii sp. nov. and emended description of Acinetobacter lwoffii.</title>
        <authorList>
            <person name="Nemec A."/>
        </authorList>
    </citation>
    <scope>NUCLEOTIDE SEQUENCE [LARGE SCALE GENOMIC DNA]</scope>
    <source>
        <strain evidence="2 4">ANC 5347</strain>
    </source>
</reference>
<evidence type="ECO:0000256" key="1">
    <source>
        <dbReference type="SAM" id="Phobius"/>
    </source>
</evidence>
<dbReference type="Gene3D" id="3.30.70.2970">
    <property type="entry name" value="Protein of unknown function (DUF541), domain 2"/>
    <property type="match status" value="1"/>
</dbReference>
<evidence type="ECO:0000313" key="5">
    <source>
        <dbReference type="Proteomes" id="UP000243446"/>
    </source>
</evidence>
<sequence>MNRFKPALILGVLIALGMIISGWILGNSALKIKQYERIVSVKGLSEREVKADVAVWPIRFNAGSQDLAQLYDTMQNNTQEIQTFLKNEGFSAEEITSASPSITDKYAQQYGGDANVALRYTASQTITVYTHNIDAVRKAQSRLVALGRKGIAFAGDDSGQRTEYLFTKLNDIKPAMIEQATENARSVAEKFAADSKSSLGKIKSANQGMFSIEDRDSNTPYLKKVRVVSTVDYYLAD</sequence>
<dbReference type="PANTHER" id="PTHR34387">
    <property type="entry name" value="SLR1258 PROTEIN"/>
    <property type="match status" value="1"/>
</dbReference>
<dbReference type="Gene3D" id="3.30.110.170">
    <property type="entry name" value="Protein of unknown function (DUF541), domain 1"/>
    <property type="match status" value="1"/>
</dbReference>
<reference evidence="3 5" key="1">
    <citation type="submission" date="2017-11" db="EMBL/GenBank/DDBJ databases">
        <title>Revising the taxonomy of the Acinetobacter lwoffii group: the description of Acinetobacter pseudolwoffii sp. nov. and emended description of Acinetobacter lwoffii.</title>
        <authorList>
            <person name="Nemec A."/>
            <person name="Radolfova-Krizova L."/>
        </authorList>
    </citation>
    <scope>NUCLEOTIDE SEQUENCE [LARGE SCALE GENOMIC DNA]</scope>
    <source>
        <strain evidence="3 5">ANC 5044</strain>
    </source>
</reference>
<proteinExistence type="predicted"/>
<dbReference type="RefSeq" id="WP_005097974.1">
    <property type="nucleotide sequence ID" value="NZ_CBDBYO010000015.1"/>
</dbReference>
<dbReference type="Pfam" id="PF04402">
    <property type="entry name" value="SIMPL"/>
    <property type="match status" value="1"/>
</dbReference>
<gene>
    <name evidence="2" type="ORF">CU320_11740</name>
    <name evidence="3" type="ORF">CWI32_11795</name>
</gene>
<keyword evidence="1" id="KW-0812">Transmembrane</keyword>
<accession>A0A2H9UJE3</accession>
<keyword evidence="1" id="KW-1133">Transmembrane helix</keyword>
<evidence type="ECO:0000313" key="3">
    <source>
        <dbReference type="EMBL" id="PJO74741.1"/>
    </source>
</evidence>
<name>A0A2H9YQ14_9GAMM</name>
<accession>A0A2H9YQ14</accession>
<feature type="transmembrane region" description="Helical" evidence="1">
    <location>
        <begin position="7"/>
        <end position="26"/>
    </location>
</feature>
<keyword evidence="1" id="KW-0472">Membrane</keyword>
<evidence type="ECO:0000313" key="2">
    <source>
        <dbReference type="EMBL" id="PJI31827.1"/>
    </source>
</evidence>
<dbReference type="PANTHER" id="PTHR34387:SF2">
    <property type="entry name" value="SLR1258 PROTEIN"/>
    <property type="match status" value="1"/>
</dbReference>
<organism evidence="3 5">
    <name type="scientific">Acinetobacter pseudolwoffii</name>
    <dbReference type="NCBI Taxonomy" id="2053287"/>
    <lineage>
        <taxon>Bacteria</taxon>
        <taxon>Pseudomonadati</taxon>
        <taxon>Pseudomonadota</taxon>
        <taxon>Gammaproteobacteria</taxon>
        <taxon>Moraxellales</taxon>
        <taxon>Moraxellaceae</taxon>
        <taxon>Acinetobacter</taxon>
    </lineage>
</organism>
<protein>
    <submittedName>
        <fullName evidence="3">SIMPL domain-containing protein</fullName>
    </submittedName>
</protein>
<dbReference type="InterPro" id="IPR007497">
    <property type="entry name" value="SIMPL/DUF541"/>
</dbReference>
<reference evidence="2 4" key="2">
    <citation type="submission" date="2017-11" db="EMBL/GenBank/DDBJ databases">
        <authorList>
            <person name="Han C.G."/>
        </authorList>
    </citation>
    <scope>NUCLEOTIDE SEQUENCE [LARGE SCALE GENOMIC DNA]</scope>
    <source>
        <strain evidence="2 4">ANC 5347</strain>
    </source>
</reference>